<evidence type="ECO:0000313" key="2">
    <source>
        <dbReference type="Proteomes" id="UP000007382"/>
    </source>
</evidence>
<organism evidence="1 2">
    <name type="scientific">Leptospirillum ferrooxidans (strain C2-3)</name>
    <dbReference type="NCBI Taxonomy" id="1162668"/>
    <lineage>
        <taxon>Bacteria</taxon>
        <taxon>Pseudomonadati</taxon>
        <taxon>Nitrospirota</taxon>
        <taxon>Nitrospiria</taxon>
        <taxon>Nitrospirales</taxon>
        <taxon>Nitrospiraceae</taxon>
        <taxon>Leptospirillum</taxon>
    </lineage>
</organism>
<dbReference type="STRING" id="1162668.LFE_0528"/>
<sequence length="72" mass="8170">MGNLFSELEMERLRSKYMQGNALDCPRCGRILMEWLEEDGVLPGQLPGGPTLNYLWMECKEEGISGKIMFGV</sequence>
<dbReference type="KEGG" id="lfc:LFE_0528"/>
<reference evidence="1 2" key="1">
    <citation type="journal article" date="2012" name="J. Bacteriol.">
        <title>Complete Genome Sequence of Leptospirillum ferrooxidans Strain C2-3, Isolated from a Fresh Volcanic Ash Deposit on the Island of Miyake, Japan.</title>
        <authorList>
            <person name="Fujimura R."/>
            <person name="Sato Y."/>
            <person name="Nishizawa T."/>
            <person name="Oshima K."/>
            <person name="Kim S.-W."/>
            <person name="Hattori M."/>
            <person name="Kamijo T."/>
            <person name="Ohta H."/>
        </authorList>
    </citation>
    <scope>NUCLEOTIDE SEQUENCE [LARGE SCALE GENOMIC DNA]</scope>
    <source>
        <strain evidence="1 2">C2-3</strain>
    </source>
</reference>
<dbReference type="HOGENOM" id="CLU_2717464_0_0_0"/>
<proteinExistence type="predicted"/>
<keyword evidence="2" id="KW-1185">Reference proteome</keyword>
<dbReference type="Proteomes" id="UP000007382">
    <property type="component" value="Chromosome"/>
</dbReference>
<gene>
    <name evidence="1" type="ordered locus">LFE_0528</name>
</gene>
<evidence type="ECO:0000313" key="1">
    <source>
        <dbReference type="EMBL" id="BAM06244.1"/>
    </source>
</evidence>
<dbReference type="AlphaFoldDB" id="I0ILU5"/>
<dbReference type="PATRIC" id="fig|1162668.3.peg.621"/>
<accession>I0ILU5</accession>
<reference evidence="2" key="2">
    <citation type="submission" date="2012-03" db="EMBL/GenBank/DDBJ databases">
        <title>The complete genome sequence of the pioneer microbe on fresh volcanic deposit, Leptospirillum ferrooxidans strain C2-3.</title>
        <authorList>
            <person name="Fujimura R."/>
            <person name="Sato Y."/>
            <person name="Nishizawa T."/>
            <person name="Nanba K."/>
            <person name="Oshima K."/>
            <person name="Hattori M."/>
            <person name="Kamijo T."/>
            <person name="Ohta H."/>
        </authorList>
    </citation>
    <scope>NUCLEOTIDE SEQUENCE [LARGE SCALE GENOMIC DNA]</scope>
    <source>
        <strain evidence="2">C2-3</strain>
    </source>
</reference>
<dbReference type="EMBL" id="AP012342">
    <property type="protein sequence ID" value="BAM06244.1"/>
    <property type="molecule type" value="Genomic_DNA"/>
</dbReference>
<name>I0ILU5_LEPFC</name>
<protein>
    <submittedName>
        <fullName evidence="1">Uncharacterized protein</fullName>
    </submittedName>
</protein>